<gene>
    <name evidence="3" type="ORF">PHLGIDRAFT_199839</name>
</gene>
<dbReference type="AlphaFoldDB" id="A0A0C3S3F5"/>
<feature type="transmembrane region" description="Helical" evidence="1">
    <location>
        <begin position="52"/>
        <end position="72"/>
    </location>
</feature>
<keyword evidence="4" id="KW-1185">Reference proteome</keyword>
<keyword evidence="1" id="KW-1133">Transmembrane helix</keyword>
<dbReference type="EMBL" id="KN840577">
    <property type="protein sequence ID" value="KIP04367.1"/>
    <property type="molecule type" value="Genomic_DNA"/>
</dbReference>
<name>A0A0C3S3F5_PHLG1</name>
<dbReference type="PANTHER" id="PTHR40465">
    <property type="entry name" value="CHROMOSOME 1, WHOLE GENOME SHOTGUN SEQUENCE"/>
    <property type="match status" value="1"/>
</dbReference>
<keyword evidence="1" id="KW-0472">Membrane</keyword>
<keyword evidence="1" id="KW-0812">Transmembrane</keyword>
<dbReference type="PANTHER" id="PTHR40465:SF1">
    <property type="entry name" value="DUF6534 DOMAIN-CONTAINING PROTEIN"/>
    <property type="match status" value="1"/>
</dbReference>
<accession>A0A0C3S3F5</accession>
<proteinExistence type="predicted"/>
<reference evidence="3 4" key="1">
    <citation type="journal article" date="2014" name="PLoS Genet.">
        <title>Analysis of the Phlebiopsis gigantea genome, transcriptome and secretome provides insight into its pioneer colonization strategies of wood.</title>
        <authorList>
            <person name="Hori C."/>
            <person name="Ishida T."/>
            <person name="Igarashi K."/>
            <person name="Samejima M."/>
            <person name="Suzuki H."/>
            <person name="Master E."/>
            <person name="Ferreira P."/>
            <person name="Ruiz-Duenas F.J."/>
            <person name="Held B."/>
            <person name="Canessa P."/>
            <person name="Larrondo L.F."/>
            <person name="Schmoll M."/>
            <person name="Druzhinina I.S."/>
            <person name="Kubicek C.P."/>
            <person name="Gaskell J.A."/>
            <person name="Kersten P."/>
            <person name="St John F."/>
            <person name="Glasner J."/>
            <person name="Sabat G."/>
            <person name="Splinter BonDurant S."/>
            <person name="Syed K."/>
            <person name="Yadav J."/>
            <person name="Mgbeahuruike A.C."/>
            <person name="Kovalchuk A."/>
            <person name="Asiegbu F.O."/>
            <person name="Lackner G."/>
            <person name="Hoffmeister D."/>
            <person name="Rencoret J."/>
            <person name="Gutierrez A."/>
            <person name="Sun H."/>
            <person name="Lindquist E."/>
            <person name="Barry K."/>
            <person name="Riley R."/>
            <person name="Grigoriev I.V."/>
            <person name="Henrissat B."/>
            <person name="Kues U."/>
            <person name="Berka R.M."/>
            <person name="Martinez A.T."/>
            <person name="Covert S.F."/>
            <person name="Blanchette R.A."/>
            <person name="Cullen D."/>
        </authorList>
    </citation>
    <scope>NUCLEOTIDE SEQUENCE [LARGE SCALE GENOMIC DNA]</scope>
    <source>
        <strain evidence="3 4">11061_1 CR5-6</strain>
    </source>
</reference>
<protein>
    <recommendedName>
        <fullName evidence="2">DUF6534 domain-containing protein</fullName>
    </recommendedName>
</protein>
<feature type="domain" description="DUF6534" evidence="2">
    <location>
        <begin position="1"/>
        <end position="76"/>
    </location>
</feature>
<organism evidence="3 4">
    <name type="scientific">Phlebiopsis gigantea (strain 11061_1 CR5-6)</name>
    <name type="common">White-rot fungus</name>
    <name type="synonym">Peniophora gigantea</name>
    <dbReference type="NCBI Taxonomy" id="745531"/>
    <lineage>
        <taxon>Eukaryota</taxon>
        <taxon>Fungi</taxon>
        <taxon>Dikarya</taxon>
        <taxon>Basidiomycota</taxon>
        <taxon>Agaricomycotina</taxon>
        <taxon>Agaricomycetes</taxon>
        <taxon>Polyporales</taxon>
        <taxon>Phanerochaetaceae</taxon>
        <taxon>Phlebiopsis</taxon>
    </lineage>
</organism>
<dbReference type="InterPro" id="IPR045339">
    <property type="entry name" value="DUF6534"/>
</dbReference>
<feature type="transmembrane region" description="Helical" evidence="1">
    <location>
        <begin position="25"/>
        <end position="46"/>
    </location>
</feature>
<dbReference type="Pfam" id="PF20152">
    <property type="entry name" value="DUF6534"/>
    <property type="match status" value="1"/>
</dbReference>
<evidence type="ECO:0000259" key="2">
    <source>
        <dbReference type="Pfam" id="PF20152"/>
    </source>
</evidence>
<evidence type="ECO:0000256" key="1">
    <source>
        <dbReference type="SAM" id="Phobius"/>
    </source>
</evidence>
<sequence length="157" mass="17604">MVYLLLRNKTEIAETRTLITKLVRIIIEGGTLTASAAILALILWYAFPHREYYTAVATILGKLYSNSLLAIFNSRSKFAGNHSWKTDPLYLTYKPGGRTEKVQRTVPMLLMPLRKRTEQPPAGIHVQQEVCVVSESDSMKVPGEIEDDEAQKSPALV</sequence>
<dbReference type="Proteomes" id="UP000053257">
    <property type="component" value="Unassembled WGS sequence"/>
</dbReference>
<dbReference type="HOGENOM" id="CLU_1678564_0_0_1"/>
<dbReference type="STRING" id="745531.A0A0C3S3F5"/>
<evidence type="ECO:0000313" key="4">
    <source>
        <dbReference type="Proteomes" id="UP000053257"/>
    </source>
</evidence>
<evidence type="ECO:0000313" key="3">
    <source>
        <dbReference type="EMBL" id="KIP04367.1"/>
    </source>
</evidence>